<evidence type="ECO:0000313" key="3">
    <source>
        <dbReference type="Proteomes" id="UP000837857"/>
    </source>
</evidence>
<accession>A0ABN8HNS6</accession>
<evidence type="ECO:0000313" key="2">
    <source>
        <dbReference type="EMBL" id="CAH2034758.1"/>
    </source>
</evidence>
<dbReference type="EMBL" id="OW152813">
    <property type="protein sequence ID" value="CAH2034758.1"/>
    <property type="molecule type" value="Genomic_DNA"/>
</dbReference>
<feature type="region of interest" description="Disordered" evidence="1">
    <location>
        <begin position="1"/>
        <end position="31"/>
    </location>
</feature>
<feature type="region of interest" description="Disordered" evidence="1">
    <location>
        <begin position="152"/>
        <end position="174"/>
    </location>
</feature>
<organism evidence="2 3">
    <name type="scientific">Iphiclides podalirius</name>
    <name type="common">scarce swallowtail</name>
    <dbReference type="NCBI Taxonomy" id="110791"/>
    <lineage>
        <taxon>Eukaryota</taxon>
        <taxon>Metazoa</taxon>
        <taxon>Ecdysozoa</taxon>
        <taxon>Arthropoda</taxon>
        <taxon>Hexapoda</taxon>
        <taxon>Insecta</taxon>
        <taxon>Pterygota</taxon>
        <taxon>Neoptera</taxon>
        <taxon>Endopterygota</taxon>
        <taxon>Lepidoptera</taxon>
        <taxon>Glossata</taxon>
        <taxon>Ditrysia</taxon>
        <taxon>Papilionoidea</taxon>
        <taxon>Papilionidae</taxon>
        <taxon>Papilioninae</taxon>
        <taxon>Iphiclides</taxon>
    </lineage>
</organism>
<keyword evidence="3" id="KW-1185">Reference proteome</keyword>
<evidence type="ECO:0000256" key="1">
    <source>
        <dbReference type="SAM" id="MobiDB-lite"/>
    </source>
</evidence>
<proteinExistence type="predicted"/>
<sequence>MKNHNGQRLGGRQRHTVPPSGVQAKVEDRPPGLTAVRVAQVAESVYGPVALSRFSSRWDVDRCYLSNVSRQPGALRRNMLLVCRCVGCGGANKAPIRSRGPHKKPYVERTEHGEISVTTTGQPLSGVASYFTADTSLISMGTLNFTWPAASLSQPSHGPVAQTTDIRTLPSDTG</sequence>
<protein>
    <submittedName>
        <fullName evidence="2">Uncharacterized protein</fullName>
    </submittedName>
</protein>
<gene>
    <name evidence="2" type="ORF">IPOD504_LOCUS275</name>
</gene>
<reference evidence="2" key="1">
    <citation type="submission" date="2022-03" db="EMBL/GenBank/DDBJ databases">
        <authorList>
            <person name="Martin H S."/>
        </authorList>
    </citation>
    <scope>NUCLEOTIDE SEQUENCE</scope>
</reference>
<feature type="compositionally biased region" description="Basic residues" evidence="1">
    <location>
        <begin position="1"/>
        <end position="15"/>
    </location>
</feature>
<feature type="non-terminal residue" evidence="2">
    <location>
        <position position="174"/>
    </location>
</feature>
<dbReference type="Proteomes" id="UP000837857">
    <property type="component" value="Chromosome 1"/>
</dbReference>
<name>A0ABN8HNS6_9NEOP</name>